<comment type="caution">
    <text evidence="1">The sequence shown here is derived from an EMBL/GenBank/DDBJ whole genome shotgun (WGS) entry which is preliminary data.</text>
</comment>
<reference evidence="1 2" key="1">
    <citation type="submission" date="2020-04" db="EMBL/GenBank/DDBJ databases">
        <title>Hymenobacter polaris sp. nov., isolated from Arctic soil.</title>
        <authorList>
            <person name="Dahal R.H."/>
        </authorList>
    </citation>
    <scope>NUCLEOTIDE SEQUENCE [LARGE SCALE GENOMIC DNA]</scope>
    <source>
        <strain evidence="1 2">RP-2-7</strain>
    </source>
</reference>
<keyword evidence="2" id="KW-1185">Reference proteome</keyword>
<proteinExistence type="predicted"/>
<dbReference type="Proteomes" id="UP000559626">
    <property type="component" value="Unassembled WGS sequence"/>
</dbReference>
<dbReference type="AlphaFoldDB" id="A0A7Y0FLW6"/>
<name>A0A7Y0FLW6_9BACT</name>
<dbReference type="RefSeq" id="WP_169530170.1">
    <property type="nucleotide sequence ID" value="NZ_JABBGH010000001.1"/>
</dbReference>
<sequence length="264" mass="29464">MNLLRKLQQLFQPAKAIIAPPAIKQSSAAEVNQLFQQELLTIIQQQFSALLPVLTEQGIALNPVQMLLETEVLELTRHPNALVGGFAVRLSQPDYFPQGMMECLAGIGQDETTAATAAAKIYVEGVLATVLEAFEGRHDAALDVVSPHDGAVWHPILGLLYVQGAWVARSQELIAEYLFEQLKPLLLEHLQPQPFHWVKVYASRQRAKTFIGECQLDNEPWEAGLQHLEAITAAWPAEWEFAAQKQFILLRRCGLCQPRNLADE</sequence>
<dbReference type="EMBL" id="JABBGH010000001">
    <property type="protein sequence ID" value="NML64905.1"/>
    <property type="molecule type" value="Genomic_DNA"/>
</dbReference>
<evidence type="ECO:0000313" key="1">
    <source>
        <dbReference type="EMBL" id="NML64905.1"/>
    </source>
</evidence>
<evidence type="ECO:0000313" key="2">
    <source>
        <dbReference type="Proteomes" id="UP000559626"/>
    </source>
</evidence>
<organism evidence="1 2">
    <name type="scientific">Hymenobacter polaris</name>
    <dbReference type="NCBI Taxonomy" id="2682546"/>
    <lineage>
        <taxon>Bacteria</taxon>
        <taxon>Pseudomonadati</taxon>
        <taxon>Bacteroidota</taxon>
        <taxon>Cytophagia</taxon>
        <taxon>Cytophagales</taxon>
        <taxon>Hymenobacteraceae</taxon>
        <taxon>Hymenobacter</taxon>
    </lineage>
</organism>
<dbReference type="Pfam" id="PF19875">
    <property type="entry name" value="DUF6348"/>
    <property type="match status" value="1"/>
</dbReference>
<protein>
    <submittedName>
        <fullName evidence="1">Uncharacterized protein</fullName>
    </submittedName>
</protein>
<accession>A0A7Y0FLW6</accession>
<gene>
    <name evidence="1" type="ORF">HHL22_06765</name>
</gene>
<dbReference type="InterPro" id="IPR045929">
    <property type="entry name" value="DUF6348"/>
</dbReference>